<organism evidence="1 2">
    <name type="scientific">Streptomyces cinereospinus</name>
    <dbReference type="NCBI Taxonomy" id="285561"/>
    <lineage>
        <taxon>Bacteria</taxon>
        <taxon>Bacillati</taxon>
        <taxon>Actinomycetota</taxon>
        <taxon>Actinomycetes</taxon>
        <taxon>Kitasatosporales</taxon>
        <taxon>Streptomycetaceae</taxon>
        <taxon>Streptomyces</taxon>
    </lineage>
</organism>
<dbReference type="EMBL" id="JBHMCY010000031">
    <property type="protein sequence ID" value="MFB9464499.1"/>
    <property type="molecule type" value="Genomic_DNA"/>
</dbReference>
<name>A0ABV5N3S9_9ACTN</name>
<protein>
    <submittedName>
        <fullName evidence="1">Uncharacterized protein</fullName>
    </submittedName>
</protein>
<reference evidence="1 2" key="1">
    <citation type="submission" date="2024-09" db="EMBL/GenBank/DDBJ databases">
        <authorList>
            <person name="Sun Q."/>
            <person name="Mori K."/>
        </authorList>
    </citation>
    <scope>NUCLEOTIDE SEQUENCE [LARGE SCALE GENOMIC DNA]</scope>
    <source>
        <strain evidence="1 2">JCM 6917</strain>
    </source>
</reference>
<keyword evidence="2" id="KW-1185">Reference proteome</keyword>
<evidence type="ECO:0000313" key="1">
    <source>
        <dbReference type="EMBL" id="MFB9464499.1"/>
    </source>
</evidence>
<dbReference type="Proteomes" id="UP001589709">
    <property type="component" value="Unassembled WGS sequence"/>
</dbReference>
<dbReference type="RefSeq" id="WP_381347054.1">
    <property type="nucleotide sequence ID" value="NZ_JBHMCY010000031.1"/>
</dbReference>
<gene>
    <name evidence="1" type="ORF">ACFF45_17735</name>
</gene>
<proteinExistence type="predicted"/>
<accession>A0ABV5N3S9</accession>
<comment type="caution">
    <text evidence="1">The sequence shown here is derived from an EMBL/GenBank/DDBJ whole genome shotgun (WGS) entry which is preliminary data.</text>
</comment>
<sequence length="157" mass="16856">MEQPPTAPADAPANPAVCQALASIEAAKEGADPAVVECLDAVAALVRTHRDPVAVFDSVLAQLAREQLRVLAAAHGLRLYWSTEASVDDGHVTELVLFPGFAILPHGQRPEDSLAQLRAALADRQEEQRLAVAFQARVASGRGGDVREWFAWMRGAR</sequence>
<evidence type="ECO:0000313" key="2">
    <source>
        <dbReference type="Proteomes" id="UP001589709"/>
    </source>
</evidence>